<dbReference type="EMBL" id="KZ107838">
    <property type="protein sequence ID" value="OSS53807.1"/>
    <property type="molecule type" value="Genomic_DNA"/>
</dbReference>
<keyword evidence="7" id="KW-1185">Reference proteome</keyword>
<accession>A0A1Y2ME91</accession>
<dbReference type="InterPro" id="IPR037673">
    <property type="entry name" value="MSC/AndL"/>
</dbReference>
<dbReference type="Gene3D" id="1.10.1200.120">
    <property type="entry name" value="Large-conductance mechanosensitive channel, MscL, domain 1"/>
    <property type="match status" value="1"/>
</dbReference>
<dbReference type="GO" id="GO:0008381">
    <property type="term" value="F:mechanosensitive monoatomic ion channel activity"/>
    <property type="evidence" value="ECO:0007669"/>
    <property type="project" value="TreeGrafter"/>
</dbReference>
<evidence type="ECO:0008006" key="8">
    <source>
        <dbReference type="Google" id="ProtNLM"/>
    </source>
</evidence>
<evidence type="ECO:0000313" key="7">
    <source>
        <dbReference type="Proteomes" id="UP000193240"/>
    </source>
</evidence>
<evidence type="ECO:0000313" key="6">
    <source>
        <dbReference type="EMBL" id="OSS53807.1"/>
    </source>
</evidence>
<dbReference type="OMA" id="HCTSEVE"/>
<feature type="transmembrane region" description="Helical" evidence="5">
    <location>
        <begin position="42"/>
        <end position="68"/>
    </location>
</feature>
<gene>
    <name evidence="6" type="ORF">B5807_00746</name>
</gene>
<evidence type="ECO:0000256" key="4">
    <source>
        <dbReference type="ARBA" id="ARBA00023136"/>
    </source>
</evidence>
<keyword evidence="3 5" id="KW-1133">Transmembrane helix</keyword>
<sequence length="181" mass="20333">MPRLDENTDRQLHDIEHGARSRTLKAWDSFSNFALRDNVLEVAVGLILAAAFTACANSLVSDIILPLISLLPFLSRNLDEKFAILQKGPHYNGTISTGYNTVKQALDDGALVLAYGNFFDKVLRFLLIAVSLWIIATTYSRTSGDNIVKKQVKCKYCRKYISEKAKRCVNCTSWLDGREDK</sequence>
<dbReference type="InParanoid" id="A0A1Y2ME91"/>
<keyword evidence="4 5" id="KW-0472">Membrane</keyword>
<keyword evidence="2 5" id="KW-0812">Transmembrane</keyword>
<dbReference type="PANTHER" id="PTHR30266">
    <property type="entry name" value="MECHANOSENSITIVE CHANNEL MSCL"/>
    <property type="match status" value="1"/>
</dbReference>
<dbReference type="InterPro" id="IPR036019">
    <property type="entry name" value="MscL_channel"/>
</dbReference>
<dbReference type="Pfam" id="PF01741">
    <property type="entry name" value="MscL"/>
    <property type="match status" value="1"/>
</dbReference>
<organism evidence="6 7">
    <name type="scientific">Epicoccum nigrum</name>
    <name type="common">Soil fungus</name>
    <name type="synonym">Epicoccum purpurascens</name>
    <dbReference type="NCBI Taxonomy" id="105696"/>
    <lineage>
        <taxon>Eukaryota</taxon>
        <taxon>Fungi</taxon>
        <taxon>Dikarya</taxon>
        <taxon>Ascomycota</taxon>
        <taxon>Pezizomycotina</taxon>
        <taxon>Dothideomycetes</taxon>
        <taxon>Pleosporomycetidae</taxon>
        <taxon>Pleosporales</taxon>
        <taxon>Pleosporineae</taxon>
        <taxon>Didymellaceae</taxon>
        <taxon>Epicoccum</taxon>
    </lineage>
</organism>
<name>A0A1Y2ME91_EPING</name>
<evidence type="ECO:0000256" key="1">
    <source>
        <dbReference type="ARBA" id="ARBA00004141"/>
    </source>
</evidence>
<dbReference type="AlphaFoldDB" id="A0A1Y2ME91"/>
<feature type="transmembrane region" description="Helical" evidence="5">
    <location>
        <begin position="122"/>
        <end position="140"/>
    </location>
</feature>
<reference evidence="6 7" key="1">
    <citation type="journal article" date="2017" name="Genome Announc.">
        <title>Genome sequence of the saprophytic ascomycete Epicoccum nigrum ICMP 19927 strain isolated from New Zealand.</title>
        <authorList>
            <person name="Fokin M."/>
            <person name="Fleetwood D."/>
            <person name="Weir B.S."/>
            <person name="Villas-Boas S.G."/>
        </authorList>
    </citation>
    <scope>NUCLEOTIDE SEQUENCE [LARGE SCALE GENOMIC DNA]</scope>
    <source>
        <strain evidence="6 7">ICMP 19927</strain>
    </source>
</reference>
<evidence type="ECO:0000256" key="3">
    <source>
        <dbReference type="ARBA" id="ARBA00022989"/>
    </source>
</evidence>
<proteinExistence type="predicted"/>
<dbReference type="GO" id="GO:0016020">
    <property type="term" value="C:membrane"/>
    <property type="evidence" value="ECO:0007669"/>
    <property type="project" value="UniProtKB-SubCell"/>
</dbReference>
<dbReference type="STRING" id="105696.A0A1Y2ME91"/>
<dbReference type="PANTHER" id="PTHR30266:SF2">
    <property type="entry name" value="LARGE-CONDUCTANCE MECHANOSENSITIVE CHANNEL"/>
    <property type="match status" value="1"/>
</dbReference>
<evidence type="ECO:0000256" key="2">
    <source>
        <dbReference type="ARBA" id="ARBA00022692"/>
    </source>
</evidence>
<dbReference type="FunFam" id="1.10.1200.120:FF:000004">
    <property type="entry name" value="Ion channel, putative"/>
    <property type="match status" value="1"/>
</dbReference>
<evidence type="ECO:0000256" key="5">
    <source>
        <dbReference type="SAM" id="Phobius"/>
    </source>
</evidence>
<protein>
    <recommendedName>
        <fullName evidence="8">Gated mechanosensitive channel</fullName>
    </recommendedName>
</protein>
<dbReference type="Proteomes" id="UP000193240">
    <property type="component" value="Unassembled WGS sequence"/>
</dbReference>
<dbReference type="SUPFAM" id="SSF81330">
    <property type="entry name" value="Gated mechanosensitive channel"/>
    <property type="match status" value="1"/>
</dbReference>
<comment type="subcellular location">
    <subcellularLocation>
        <location evidence="1">Membrane</location>
        <topology evidence="1">Multi-pass membrane protein</topology>
    </subcellularLocation>
</comment>